<protein>
    <submittedName>
        <fullName evidence="3">Uncharacterized protein LOC120277989</fullName>
    </submittedName>
</protein>
<feature type="region of interest" description="Disordered" evidence="1">
    <location>
        <begin position="21"/>
        <end position="58"/>
    </location>
</feature>
<evidence type="ECO:0000256" key="1">
    <source>
        <dbReference type="SAM" id="MobiDB-lite"/>
    </source>
</evidence>
<dbReference type="PANTHER" id="PTHR33696">
    <property type="entry name" value="T22J18.15-RELATED"/>
    <property type="match status" value="1"/>
</dbReference>
<dbReference type="AlphaFoldDB" id="A0AB40CN60"/>
<dbReference type="Proteomes" id="UP001515500">
    <property type="component" value="Chromosome 15"/>
</dbReference>
<sequence length="160" mass="17987">MSQRQRFNSLGAIPFSWENQPGVSKAIQENDNKPKTAPKIKLRPPPCPLDSPKATKPTIYIPLPPCPFQPTPMRYSELRREDDPFLAAYMKCTKSGKPEKERKRSGGLWKDGLGLGLGFSCMHGCGVRNDSMVKVSQVPSCLGRKSSYLSVKEMKEWYKP</sequence>
<dbReference type="GeneID" id="120277989"/>
<accession>A0AB40CN60</accession>
<evidence type="ECO:0000313" key="3">
    <source>
        <dbReference type="RefSeq" id="XP_039140799.1"/>
    </source>
</evidence>
<gene>
    <name evidence="3" type="primary">LOC120277989</name>
</gene>
<organism evidence="2 3">
    <name type="scientific">Dioscorea cayennensis subsp. rotundata</name>
    <name type="common">White Guinea yam</name>
    <name type="synonym">Dioscorea rotundata</name>
    <dbReference type="NCBI Taxonomy" id="55577"/>
    <lineage>
        <taxon>Eukaryota</taxon>
        <taxon>Viridiplantae</taxon>
        <taxon>Streptophyta</taxon>
        <taxon>Embryophyta</taxon>
        <taxon>Tracheophyta</taxon>
        <taxon>Spermatophyta</taxon>
        <taxon>Magnoliopsida</taxon>
        <taxon>Liliopsida</taxon>
        <taxon>Dioscoreales</taxon>
        <taxon>Dioscoreaceae</taxon>
        <taxon>Dioscorea</taxon>
    </lineage>
</organism>
<evidence type="ECO:0000313" key="2">
    <source>
        <dbReference type="Proteomes" id="UP001515500"/>
    </source>
</evidence>
<dbReference type="RefSeq" id="XP_039140799.1">
    <property type="nucleotide sequence ID" value="XM_039284865.1"/>
</dbReference>
<proteinExistence type="predicted"/>
<dbReference type="PANTHER" id="PTHR33696:SF3">
    <property type="entry name" value="FLZ-TYPE DOMAIN-CONTAINING PROTEIN"/>
    <property type="match status" value="1"/>
</dbReference>
<keyword evidence="2" id="KW-1185">Reference proteome</keyword>
<name>A0AB40CN60_DIOCR</name>
<reference evidence="3" key="1">
    <citation type="submission" date="2025-08" db="UniProtKB">
        <authorList>
            <consortium name="RefSeq"/>
        </authorList>
    </citation>
    <scope>IDENTIFICATION</scope>
</reference>